<comment type="caution">
    <text evidence="1">The sequence shown here is derived from an EMBL/GenBank/DDBJ whole genome shotgun (WGS) entry which is preliminary data.</text>
</comment>
<proteinExistence type="predicted"/>
<name>A0A433RV76_9BACL</name>
<accession>A0A433RV76</accession>
<dbReference type="OrthoDB" id="2455136at2"/>
<keyword evidence="2" id="KW-1185">Reference proteome</keyword>
<dbReference type="AlphaFoldDB" id="A0A433RV76"/>
<dbReference type="RefSeq" id="WP_126990089.1">
    <property type="nucleotide sequence ID" value="NZ_JTFC01000026.1"/>
</dbReference>
<gene>
    <name evidence="1" type="ORF">QI30_06325</name>
</gene>
<organism evidence="1 2">
    <name type="scientific">Candidatus Kurthia intestinigallinarum</name>
    <dbReference type="NCBI Taxonomy" id="1562256"/>
    <lineage>
        <taxon>Bacteria</taxon>
        <taxon>Bacillati</taxon>
        <taxon>Bacillota</taxon>
        <taxon>Bacilli</taxon>
        <taxon>Bacillales</taxon>
        <taxon>Caryophanaceae</taxon>
        <taxon>Kurthia</taxon>
    </lineage>
</organism>
<dbReference type="EMBL" id="JTFC01000026">
    <property type="protein sequence ID" value="RUS57197.1"/>
    <property type="molecule type" value="Genomic_DNA"/>
</dbReference>
<protein>
    <submittedName>
        <fullName evidence="1">Transcriptional regulator</fullName>
    </submittedName>
</protein>
<sequence>MDMYREGYRIYCEACEQYGLQSMNFHLYVKNLTEEQLHAYNTHKKCEVAV</sequence>
<evidence type="ECO:0000313" key="2">
    <source>
        <dbReference type="Proteomes" id="UP000288623"/>
    </source>
</evidence>
<reference evidence="1 2" key="1">
    <citation type="submission" date="2014-11" db="EMBL/GenBank/DDBJ databases">
        <title>Genome sequence and analysis of novel Kurthia sp.</title>
        <authorList>
            <person name="Lawson J.N."/>
            <person name="Gonzalez J.E."/>
            <person name="Rinauldi L."/>
            <person name="Xuan Z."/>
            <person name="Firman A."/>
            <person name="Shaddox L."/>
            <person name="Trudeau A."/>
            <person name="Shah S."/>
            <person name="Reiman D."/>
        </authorList>
    </citation>
    <scope>NUCLEOTIDE SEQUENCE [LARGE SCALE GENOMIC DNA]</scope>
    <source>
        <strain evidence="1 2">3B1D</strain>
    </source>
</reference>
<dbReference type="Proteomes" id="UP000288623">
    <property type="component" value="Unassembled WGS sequence"/>
</dbReference>
<evidence type="ECO:0000313" key="1">
    <source>
        <dbReference type="EMBL" id="RUS57197.1"/>
    </source>
</evidence>